<keyword evidence="3" id="KW-1185">Reference proteome</keyword>
<feature type="compositionally biased region" description="Basic and acidic residues" evidence="1">
    <location>
        <begin position="66"/>
        <end position="81"/>
    </location>
</feature>
<feature type="compositionally biased region" description="Low complexity" evidence="1">
    <location>
        <begin position="86"/>
        <end position="95"/>
    </location>
</feature>
<proteinExistence type="predicted"/>
<organism evidence="2 3">
    <name type="scientific">Riccia fluitans</name>
    <dbReference type="NCBI Taxonomy" id="41844"/>
    <lineage>
        <taxon>Eukaryota</taxon>
        <taxon>Viridiplantae</taxon>
        <taxon>Streptophyta</taxon>
        <taxon>Embryophyta</taxon>
        <taxon>Marchantiophyta</taxon>
        <taxon>Marchantiopsida</taxon>
        <taxon>Marchantiidae</taxon>
        <taxon>Marchantiales</taxon>
        <taxon>Ricciaceae</taxon>
        <taxon>Riccia</taxon>
    </lineage>
</organism>
<feature type="region of interest" description="Disordered" evidence="1">
    <location>
        <begin position="1"/>
        <end position="31"/>
    </location>
</feature>
<reference evidence="2 3" key="1">
    <citation type="submission" date="2024-09" db="EMBL/GenBank/DDBJ databases">
        <title>Chromosome-scale assembly of Riccia fluitans.</title>
        <authorList>
            <person name="Paukszto L."/>
            <person name="Sawicki J."/>
            <person name="Karawczyk K."/>
            <person name="Piernik-Szablinska J."/>
            <person name="Szczecinska M."/>
            <person name="Mazdziarz M."/>
        </authorList>
    </citation>
    <scope>NUCLEOTIDE SEQUENCE [LARGE SCALE GENOMIC DNA]</scope>
    <source>
        <strain evidence="2">Rf_01</strain>
        <tissue evidence="2">Aerial parts of the thallus</tissue>
    </source>
</reference>
<dbReference type="Proteomes" id="UP001605036">
    <property type="component" value="Unassembled WGS sequence"/>
</dbReference>
<feature type="region of interest" description="Disordered" evidence="1">
    <location>
        <begin position="64"/>
        <end position="116"/>
    </location>
</feature>
<evidence type="ECO:0000313" key="3">
    <source>
        <dbReference type="Proteomes" id="UP001605036"/>
    </source>
</evidence>
<evidence type="ECO:0000256" key="1">
    <source>
        <dbReference type="SAM" id="MobiDB-lite"/>
    </source>
</evidence>
<name>A0ABD1ZDC7_9MARC</name>
<evidence type="ECO:0000313" key="2">
    <source>
        <dbReference type="EMBL" id="KAL2644647.1"/>
    </source>
</evidence>
<dbReference type="AlphaFoldDB" id="A0ABD1ZDC7"/>
<dbReference type="EMBL" id="JBHFFA010000002">
    <property type="protein sequence ID" value="KAL2644647.1"/>
    <property type="molecule type" value="Genomic_DNA"/>
</dbReference>
<feature type="compositionally biased region" description="Low complexity" evidence="1">
    <location>
        <begin position="1"/>
        <end position="19"/>
    </location>
</feature>
<sequence length="116" mass="12018">MSSGSSSSLDTSSDADSGGPEQSDDQLQEAKVAEVQSLASVVESRAKAILIAERKLAEAAEDIGEFEERADRDGDSSRDEQQSANGAESSTNEGSSESEGDAEIHEALRTNGAVPS</sequence>
<comment type="caution">
    <text evidence="2">The sequence shown here is derived from an EMBL/GenBank/DDBJ whole genome shotgun (WGS) entry which is preliminary data.</text>
</comment>
<gene>
    <name evidence="2" type="ORF">R1flu_012234</name>
</gene>
<protein>
    <submittedName>
        <fullName evidence="2">Uncharacterized protein</fullName>
    </submittedName>
</protein>
<accession>A0ABD1ZDC7</accession>